<dbReference type="CDD" id="cd02851">
    <property type="entry name" value="E_set_GO_C"/>
    <property type="match status" value="1"/>
</dbReference>
<evidence type="ECO:0000256" key="2">
    <source>
        <dbReference type="SAM" id="SignalP"/>
    </source>
</evidence>
<sequence length="555" mass="59970">MRLGLLHHLVLALLLAYAAGGIVPASAGGSWELLQSSVGVSGMHMQLLHNDRLILFDRTNFGPSNLTFPPGHPCRVNPQDVALPRGDCTAHSVEYSVASNTFRALSIFTDTWCSSGHVAPDGTLVQNGGWQDGTRKVRVMPACSDGATTCDWTEKSSPDPEVLAVGRWYATNQKLPDGRAIVVGGLNQFNYEFLPKSAGPPGVFALPFLSQTNSLYPFVHLNIDGNLFIFAKNRAVLFDYKSGTVVRSYAMLGDGTELRSNPNAGSSVLLPLKPNPTEAEVLICGGTPARAVGRFPPALKTCGRLKITDANPSWVIEEMPSPRVMGDMILLPNGEVAIINGATDGLGGWEAANTPSTAPVIYRPDLPFVTPTGRFEAQTPTGTPRPRMYHSSAVLLRDGRVLVGGSNPHHYYNFTNVKFPTDLSLEAFSPYYLDVSKDLRPFMVDPSPKGRPTTVTYGGSLDLLCRIPDRSVVSVTMVAPSFTTHSFAQNQRQLFLQVQVSKAQLEAPPGVRVPDDAYVASVTMPATPVLAPPGYYMLFVVNGRIPSEGIWVHIQ</sequence>
<dbReference type="PANTHER" id="PTHR32208">
    <property type="entry name" value="SECRETED PROTEIN-RELATED"/>
    <property type="match status" value="1"/>
</dbReference>
<dbReference type="Gene3D" id="2.130.10.80">
    <property type="entry name" value="Galactose oxidase/kelch, beta-propeller"/>
    <property type="match status" value="1"/>
</dbReference>
<evidence type="ECO:0000259" key="4">
    <source>
        <dbReference type="Pfam" id="PF09118"/>
    </source>
</evidence>
<dbReference type="SUPFAM" id="SSF50965">
    <property type="entry name" value="Galactose oxidase, central domain"/>
    <property type="match status" value="1"/>
</dbReference>
<evidence type="ECO:0000313" key="5">
    <source>
        <dbReference type="EMBL" id="CAD6263190.1"/>
    </source>
</evidence>
<protein>
    <recommendedName>
        <fullName evidence="7">Galactose oxidase</fullName>
    </recommendedName>
</protein>
<dbReference type="Pfam" id="PF09118">
    <property type="entry name" value="GO-like_E_set"/>
    <property type="match status" value="1"/>
</dbReference>
<dbReference type="EMBL" id="CAJGYO010000012">
    <property type="protein sequence ID" value="CAD6263190.1"/>
    <property type="molecule type" value="Genomic_DNA"/>
</dbReference>
<dbReference type="Proteomes" id="UP000604825">
    <property type="component" value="Unassembled WGS sequence"/>
</dbReference>
<dbReference type="PANTHER" id="PTHR32208:SF64">
    <property type="entry name" value="GALACTOSE OXIDASE-LIKE EARLY SET DOMAIN-CONTAINING PROTEIN"/>
    <property type="match status" value="1"/>
</dbReference>
<dbReference type="InterPro" id="IPR015202">
    <property type="entry name" value="GO-like_E_set"/>
</dbReference>
<feature type="domain" description="Galactose oxidase-like Early set" evidence="4">
    <location>
        <begin position="451"/>
        <end position="554"/>
    </location>
</feature>
<name>A0A811R1Y7_9POAL</name>
<dbReference type="InterPro" id="IPR037293">
    <property type="entry name" value="Gal_Oxidase_central_sf"/>
</dbReference>
<dbReference type="InterPro" id="IPR011043">
    <property type="entry name" value="Gal_Oxase/kelch_b-propeller"/>
</dbReference>
<accession>A0A811R1Y7</accession>
<feature type="domain" description="Glyoxal oxidase N-terminal" evidence="3">
    <location>
        <begin position="43"/>
        <end position="432"/>
    </location>
</feature>
<dbReference type="InterPro" id="IPR014756">
    <property type="entry name" value="Ig_E-set"/>
</dbReference>
<evidence type="ECO:0000259" key="3">
    <source>
        <dbReference type="Pfam" id="PF07250"/>
    </source>
</evidence>
<dbReference type="InterPro" id="IPR009880">
    <property type="entry name" value="Glyoxal_oxidase_N"/>
</dbReference>
<evidence type="ECO:0000256" key="1">
    <source>
        <dbReference type="ARBA" id="ARBA00022729"/>
    </source>
</evidence>
<dbReference type="AlphaFoldDB" id="A0A811R1Y7"/>
<dbReference type="InterPro" id="IPR013783">
    <property type="entry name" value="Ig-like_fold"/>
</dbReference>
<evidence type="ECO:0008006" key="7">
    <source>
        <dbReference type="Google" id="ProtNLM"/>
    </source>
</evidence>
<dbReference type="Pfam" id="PF07250">
    <property type="entry name" value="Glyoxal_oxid_N"/>
    <property type="match status" value="1"/>
</dbReference>
<gene>
    <name evidence="5" type="ORF">NCGR_LOCUS46506</name>
</gene>
<comment type="caution">
    <text evidence="5">The sequence shown here is derived from an EMBL/GenBank/DDBJ whole genome shotgun (WGS) entry which is preliminary data.</text>
</comment>
<feature type="chain" id="PRO_5032356740" description="Galactose oxidase" evidence="2">
    <location>
        <begin position="21"/>
        <end position="555"/>
    </location>
</feature>
<dbReference type="SUPFAM" id="SSF81296">
    <property type="entry name" value="E set domains"/>
    <property type="match status" value="1"/>
</dbReference>
<keyword evidence="6" id="KW-1185">Reference proteome</keyword>
<reference evidence="5" key="1">
    <citation type="submission" date="2020-10" db="EMBL/GenBank/DDBJ databases">
        <authorList>
            <person name="Han B."/>
            <person name="Lu T."/>
            <person name="Zhao Q."/>
            <person name="Huang X."/>
            <person name="Zhao Y."/>
        </authorList>
    </citation>
    <scope>NUCLEOTIDE SEQUENCE</scope>
</reference>
<feature type="signal peptide" evidence="2">
    <location>
        <begin position="1"/>
        <end position="20"/>
    </location>
</feature>
<organism evidence="5 6">
    <name type="scientific">Miscanthus lutarioriparius</name>
    <dbReference type="NCBI Taxonomy" id="422564"/>
    <lineage>
        <taxon>Eukaryota</taxon>
        <taxon>Viridiplantae</taxon>
        <taxon>Streptophyta</taxon>
        <taxon>Embryophyta</taxon>
        <taxon>Tracheophyta</taxon>
        <taxon>Spermatophyta</taxon>
        <taxon>Magnoliopsida</taxon>
        <taxon>Liliopsida</taxon>
        <taxon>Poales</taxon>
        <taxon>Poaceae</taxon>
        <taxon>PACMAD clade</taxon>
        <taxon>Panicoideae</taxon>
        <taxon>Andropogonodae</taxon>
        <taxon>Andropogoneae</taxon>
        <taxon>Saccharinae</taxon>
        <taxon>Miscanthus</taxon>
    </lineage>
</organism>
<keyword evidence="1 2" id="KW-0732">Signal</keyword>
<dbReference type="Gene3D" id="2.60.40.10">
    <property type="entry name" value="Immunoglobulins"/>
    <property type="match status" value="1"/>
</dbReference>
<evidence type="ECO:0000313" key="6">
    <source>
        <dbReference type="Proteomes" id="UP000604825"/>
    </source>
</evidence>
<dbReference type="OrthoDB" id="2019572at2759"/>
<proteinExistence type="predicted"/>